<dbReference type="PANTHER" id="PTHR33393">
    <property type="entry name" value="POLYGLUTAMINE SYNTHESIS ACCESSORY PROTEIN RV0574C-RELATED"/>
    <property type="match status" value="1"/>
</dbReference>
<dbReference type="PANTHER" id="PTHR33393:SF13">
    <property type="entry name" value="PGA BIOSYNTHESIS PROTEIN CAPA"/>
    <property type="match status" value="1"/>
</dbReference>
<keyword evidence="1" id="KW-0812">Transmembrane</keyword>
<organism evidence="3 4">
    <name type="scientific">Evansella tamaricis</name>
    <dbReference type="NCBI Taxonomy" id="2069301"/>
    <lineage>
        <taxon>Bacteria</taxon>
        <taxon>Bacillati</taxon>
        <taxon>Bacillota</taxon>
        <taxon>Bacilli</taxon>
        <taxon>Bacillales</taxon>
        <taxon>Bacillaceae</taxon>
        <taxon>Evansella</taxon>
    </lineage>
</organism>
<dbReference type="InterPro" id="IPR052169">
    <property type="entry name" value="CW_Biosynth-Accessory"/>
</dbReference>
<keyword evidence="1" id="KW-1133">Transmembrane helix</keyword>
<dbReference type="CDD" id="cd07381">
    <property type="entry name" value="MPP_CapA"/>
    <property type="match status" value="1"/>
</dbReference>
<keyword evidence="4" id="KW-1185">Reference proteome</keyword>
<comment type="caution">
    <text evidence="3">The sequence shown here is derived from an EMBL/GenBank/DDBJ whole genome shotgun (WGS) entry which is preliminary data.</text>
</comment>
<dbReference type="SMART" id="SM00854">
    <property type="entry name" value="PGA_cap"/>
    <property type="match status" value="1"/>
</dbReference>
<evidence type="ECO:0000313" key="3">
    <source>
        <dbReference type="EMBL" id="MBU9714840.1"/>
    </source>
</evidence>
<keyword evidence="1" id="KW-0472">Membrane</keyword>
<feature type="domain" description="Capsule synthesis protein CapA" evidence="2">
    <location>
        <begin position="74"/>
        <end position="318"/>
    </location>
</feature>
<proteinExistence type="predicted"/>
<protein>
    <submittedName>
        <fullName evidence="3">CapA family protein</fullName>
    </submittedName>
</protein>
<evidence type="ECO:0000259" key="2">
    <source>
        <dbReference type="SMART" id="SM00854"/>
    </source>
</evidence>
<accession>A0ABS6JN93</accession>
<sequence>MVKVRKTKKIFLVYCIAIIIFITGAFAFYQLTQQNHSIPVDSVEKAASIVKERVPFQPTRGEAAAWGRIEEPVRITFVGDVLLDLTIKETIRTKGHDYPFVYVKDDLQSVDLAVANLETPLTKRDSSYKDTNQRFNFQSNPEDFQGIINAGFDLVSLGNNHALDYGEKGLLDTMEALEDYGFDYIGAGRTIDEAFQSQTYKINGKTISIMGATRFVPSGSWYTFGQNTLAGVAGAYDLDYLVEMVKREKEGTDYLVLYIHWGIERTDRPAEYQKYYVRKLVEAGVDAIVGHHPHVLQGFEYYDGVPVAYSLGNFLFPDYVTGPTAETGLLTLTFDDGKIGMEFKPYYIYKDQIIPLSDDEQKRILNKLENLSYDVKIDGYQIIDLR</sequence>
<name>A0ABS6JN93_9BACI</name>
<dbReference type="RefSeq" id="WP_217069662.1">
    <property type="nucleotide sequence ID" value="NZ_JAHQCS010000186.1"/>
</dbReference>
<reference evidence="3 4" key="1">
    <citation type="submission" date="2021-06" db="EMBL/GenBank/DDBJ databases">
        <title>Bacillus sp. RD4P76, an endophyte from a halophyte.</title>
        <authorList>
            <person name="Sun J.-Q."/>
        </authorList>
    </citation>
    <scope>NUCLEOTIDE SEQUENCE [LARGE SCALE GENOMIC DNA]</scope>
    <source>
        <strain evidence="3 4">CGMCC 1.15917</strain>
    </source>
</reference>
<dbReference type="Pfam" id="PF09587">
    <property type="entry name" value="PGA_cap"/>
    <property type="match status" value="1"/>
</dbReference>
<dbReference type="EMBL" id="JAHQCS010000186">
    <property type="protein sequence ID" value="MBU9714840.1"/>
    <property type="molecule type" value="Genomic_DNA"/>
</dbReference>
<evidence type="ECO:0000256" key="1">
    <source>
        <dbReference type="SAM" id="Phobius"/>
    </source>
</evidence>
<evidence type="ECO:0000313" key="4">
    <source>
        <dbReference type="Proteomes" id="UP000784880"/>
    </source>
</evidence>
<dbReference type="Proteomes" id="UP000784880">
    <property type="component" value="Unassembled WGS sequence"/>
</dbReference>
<feature type="transmembrane region" description="Helical" evidence="1">
    <location>
        <begin position="12"/>
        <end position="31"/>
    </location>
</feature>
<dbReference type="InterPro" id="IPR019079">
    <property type="entry name" value="Capsule_synth_CapA"/>
</dbReference>
<gene>
    <name evidence="3" type="ORF">KS419_24140</name>
</gene>